<dbReference type="RefSeq" id="WP_070020541.1">
    <property type="nucleotide sequence ID" value="NZ_LJGW01000697.1"/>
</dbReference>
<accession>A0A1E7KKL2</accession>
<dbReference type="Proteomes" id="UP000176005">
    <property type="component" value="Unassembled WGS sequence"/>
</dbReference>
<evidence type="ECO:0000313" key="3">
    <source>
        <dbReference type="Proteomes" id="UP000176005"/>
    </source>
</evidence>
<evidence type="ECO:0000256" key="1">
    <source>
        <dbReference type="SAM" id="Phobius"/>
    </source>
</evidence>
<dbReference type="EMBL" id="LJGW01000697">
    <property type="protein sequence ID" value="OEV04430.1"/>
    <property type="molecule type" value="Genomic_DNA"/>
</dbReference>
<organism evidence="2 3">
    <name type="scientific">Streptomyces nanshensis</name>
    <dbReference type="NCBI Taxonomy" id="518642"/>
    <lineage>
        <taxon>Bacteria</taxon>
        <taxon>Bacillati</taxon>
        <taxon>Actinomycetota</taxon>
        <taxon>Actinomycetes</taxon>
        <taxon>Kitasatosporales</taxon>
        <taxon>Streptomycetaceae</taxon>
        <taxon>Streptomyces</taxon>
    </lineage>
</organism>
<proteinExistence type="predicted"/>
<gene>
    <name evidence="2" type="ORF">AN218_32045</name>
</gene>
<keyword evidence="1" id="KW-0812">Transmembrane</keyword>
<protein>
    <recommendedName>
        <fullName evidence="4">PDGLE domain-containing protein</fullName>
    </recommendedName>
</protein>
<evidence type="ECO:0008006" key="4">
    <source>
        <dbReference type="Google" id="ProtNLM"/>
    </source>
</evidence>
<keyword evidence="1" id="KW-1133">Transmembrane helix</keyword>
<sequence length="96" mass="10202">MTKPKLFVLAAVLIVLGIGLFVWEPAGPEAECAKDTSRTSGFVDEEKNCPISIESYERIREAKSGPQWDNIGGLVLVVGGIGVAITAAVRKSRTTA</sequence>
<keyword evidence="1" id="KW-0472">Membrane</keyword>
<dbReference type="AlphaFoldDB" id="A0A1E7KKL2"/>
<evidence type="ECO:0000313" key="2">
    <source>
        <dbReference type="EMBL" id="OEV04430.1"/>
    </source>
</evidence>
<reference evidence="2 3" key="1">
    <citation type="journal article" date="2016" name="Front. Microbiol.">
        <title>Comparative Genomics Analysis of Streptomyces Species Reveals Their Adaptation to the Marine Environment and Their Diversity at the Genomic Level.</title>
        <authorList>
            <person name="Tian X."/>
            <person name="Zhang Z."/>
            <person name="Yang T."/>
            <person name="Chen M."/>
            <person name="Li J."/>
            <person name="Chen F."/>
            <person name="Yang J."/>
            <person name="Li W."/>
            <person name="Zhang B."/>
            <person name="Zhang Z."/>
            <person name="Wu J."/>
            <person name="Zhang C."/>
            <person name="Long L."/>
            <person name="Xiao J."/>
        </authorList>
    </citation>
    <scope>NUCLEOTIDE SEQUENCE [LARGE SCALE GENOMIC DNA]</scope>
    <source>
        <strain evidence="2 3">SCSIO 10429</strain>
    </source>
</reference>
<comment type="caution">
    <text evidence="2">The sequence shown here is derived from an EMBL/GenBank/DDBJ whole genome shotgun (WGS) entry which is preliminary data.</text>
</comment>
<name>A0A1E7KKL2_9ACTN</name>
<feature type="transmembrane region" description="Helical" evidence="1">
    <location>
        <begin position="71"/>
        <end position="89"/>
    </location>
</feature>
<keyword evidence="3" id="KW-1185">Reference proteome</keyword>